<keyword evidence="11" id="KW-1185">Reference proteome</keyword>
<feature type="signal peptide" evidence="7">
    <location>
        <begin position="1"/>
        <end position="27"/>
    </location>
</feature>
<evidence type="ECO:0000313" key="11">
    <source>
        <dbReference type="Proteomes" id="UP000528555"/>
    </source>
</evidence>
<feature type="domain" description="Gram-positive cocci surface proteins LPxTG" evidence="8">
    <location>
        <begin position="564"/>
        <end position="599"/>
    </location>
</feature>
<reference evidence="10" key="2">
    <citation type="submission" date="2020-02" db="EMBL/GenBank/DDBJ databases">
        <authorList>
            <person name="Littmann E."/>
            <person name="Sorbara M."/>
        </authorList>
    </citation>
    <scope>NUCLEOTIDE SEQUENCE</scope>
    <source>
        <strain evidence="10">MSK.17.11</strain>
        <strain evidence="9">MSK.17.38</strain>
    </source>
</reference>
<gene>
    <name evidence="10" type="ORF">G5A66_09225</name>
    <name evidence="9" type="ORF">G5A75_09245</name>
</gene>
<proteinExistence type="predicted"/>
<dbReference type="PROSITE" id="PS50847">
    <property type="entry name" value="GRAM_POS_ANCHORING"/>
    <property type="match status" value="1"/>
</dbReference>
<evidence type="ECO:0000256" key="2">
    <source>
        <dbReference type="ARBA" id="ARBA00022525"/>
    </source>
</evidence>
<feature type="transmembrane region" description="Helical" evidence="6">
    <location>
        <begin position="573"/>
        <end position="593"/>
    </location>
</feature>
<evidence type="ECO:0000313" key="9">
    <source>
        <dbReference type="EMBL" id="NSK15046.1"/>
    </source>
</evidence>
<sequence length="599" mass="66091">MKTGKRIKGLMACLLVTTLMIPNVAYGSQPPYSDKAIQRVMGKIYEPTTVDLTGMKVVDQAGAPLNAELKFMLFDTTIQEYSPEVHANNGVLDTTTLIKGHHYILSLADANYEMKNKYFTLDATGELPKDDKTNKNSDSPERESFDSITVTKREQTLTEEELKKVNRIPFCDDNNGAGKFVSELSGTVDMPDMADMYINDYDVKFKLVNQYETVELTVDEFGFLQGDMIEDLNYAVVMETTDPELQNYVLLQDLVTSKNHQEQGENVLTRTYTHYTCNPIGGIYLADSSYEEGQSMIEDCTYAPLPSYSKKSTLDGIRVFIDRGRKINTDMPGALFKVFRDEFVFNERVLEETDEKLVMDFDTINMHRDEICKLPHGDYTITTTLPTENEVQAVYNVDRAGNKVEDCTFTQEGSNLSIETTSVSLYNTVIEFKHVHEFEKIDGTEPTCTTTGVNEHWKCTSCGKLFADEQGENEISLEDTVRPLAPHKYEDGKCVVCGASDPSITDPENPDPENPDPENPDPENPGEGGTSTPGSGNISTPGSGNASTPGAGNVSASKKGATAVPATGDNNPFALWTILAFASIAGIGSVVVTKKRKSN</sequence>
<keyword evidence="1" id="KW-0134">Cell wall</keyword>
<dbReference type="RefSeq" id="WP_173814866.1">
    <property type="nucleotide sequence ID" value="NZ_JAAITX010000006.1"/>
</dbReference>
<keyword evidence="3 7" id="KW-0732">Signal</keyword>
<feature type="compositionally biased region" description="Polar residues" evidence="5">
    <location>
        <begin position="538"/>
        <end position="556"/>
    </location>
</feature>
<feature type="compositionally biased region" description="Basic and acidic residues" evidence="5">
    <location>
        <begin position="127"/>
        <end position="148"/>
    </location>
</feature>
<keyword evidence="2" id="KW-0964">Secreted</keyword>
<evidence type="ECO:0000256" key="7">
    <source>
        <dbReference type="SAM" id="SignalP"/>
    </source>
</evidence>
<evidence type="ECO:0000256" key="5">
    <source>
        <dbReference type="SAM" id="MobiDB-lite"/>
    </source>
</evidence>
<name>A0A850HKU1_9FIRM</name>
<reference evidence="11 12" key="1">
    <citation type="journal article" date="2020" name="Cell Host Microbe">
        <title>Functional and Genomic Variation between Human-Derived Isolates of Lachnospiraceae Reveals Inter- and Intra-Species Diversity.</title>
        <authorList>
            <person name="Sorbara M.T."/>
            <person name="Littmann E.R."/>
            <person name="Fontana E."/>
            <person name="Moody T.U."/>
            <person name="Kohout C.E."/>
            <person name="Gjonbalaj M."/>
            <person name="Eaton V."/>
            <person name="Seok R."/>
            <person name="Leiner I.M."/>
            <person name="Pamer E.G."/>
        </authorList>
    </citation>
    <scope>NUCLEOTIDE SEQUENCE [LARGE SCALE GENOMIC DNA]</scope>
    <source>
        <strain evidence="10 11">MSK.17.11</strain>
        <strain evidence="9 12">MSK.17.38</strain>
    </source>
</reference>
<feature type="region of interest" description="Disordered" evidence="5">
    <location>
        <begin position="125"/>
        <end position="148"/>
    </location>
</feature>
<protein>
    <recommendedName>
        <fullName evidence="8">Gram-positive cocci surface proteins LPxTG domain-containing protein</fullName>
    </recommendedName>
</protein>
<dbReference type="Proteomes" id="UP000701680">
    <property type="component" value="Unassembled WGS sequence"/>
</dbReference>
<keyword evidence="4" id="KW-0572">Peptidoglycan-anchor</keyword>
<evidence type="ECO:0000259" key="8">
    <source>
        <dbReference type="PROSITE" id="PS50847"/>
    </source>
</evidence>
<organism evidence="10 11">
    <name type="scientific">Dorea phocaeensis</name>
    <dbReference type="NCBI Taxonomy" id="2040291"/>
    <lineage>
        <taxon>Bacteria</taxon>
        <taxon>Bacillati</taxon>
        <taxon>Bacillota</taxon>
        <taxon>Clostridia</taxon>
        <taxon>Lachnospirales</taxon>
        <taxon>Lachnospiraceae</taxon>
        <taxon>Dorea</taxon>
    </lineage>
</organism>
<keyword evidence="6" id="KW-0472">Membrane</keyword>
<dbReference type="EMBL" id="JAAITX010000006">
    <property type="protein sequence ID" value="NVH58820.1"/>
    <property type="molecule type" value="Genomic_DNA"/>
</dbReference>
<comment type="caution">
    <text evidence="10">The sequence shown here is derived from an EMBL/GenBank/DDBJ whole genome shotgun (WGS) entry which is preliminary data.</text>
</comment>
<evidence type="ECO:0000313" key="12">
    <source>
        <dbReference type="Proteomes" id="UP000701680"/>
    </source>
</evidence>
<accession>A0A850HKU1</accession>
<feature type="compositionally biased region" description="Acidic residues" evidence="5">
    <location>
        <begin position="508"/>
        <end position="521"/>
    </location>
</feature>
<keyword evidence="6" id="KW-1133">Transmembrane helix</keyword>
<evidence type="ECO:0000256" key="6">
    <source>
        <dbReference type="SAM" id="Phobius"/>
    </source>
</evidence>
<dbReference type="EMBL" id="JAAIUO010000006">
    <property type="protein sequence ID" value="NSK15046.1"/>
    <property type="molecule type" value="Genomic_DNA"/>
</dbReference>
<evidence type="ECO:0000256" key="1">
    <source>
        <dbReference type="ARBA" id="ARBA00022512"/>
    </source>
</evidence>
<evidence type="ECO:0000256" key="3">
    <source>
        <dbReference type="ARBA" id="ARBA00022729"/>
    </source>
</evidence>
<dbReference type="AlphaFoldDB" id="A0A850HKU1"/>
<evidence type="ECO:0000313" key="10">
    <source>
        <dbReference type="EMBL" id="NVH58820.1"/>
    </source>
</evidence>
<dbReference type="InterPro" id="IPR019931">
    <property type="entry name" value="LPXTG_anchor"/>
</dbReference>
<keyword evidence="6" id="KW-0812">Transmembrane</keyword>
<dbReference type="Proteomes" id="UP000528555">
    <property type="component" value="Unassembled WGS sequence"/>
</dbReference>
<feature type="region of interest" description="Disordered" evidence="5">
    <location>
        <begin position="499"/>
        <end position="570"/>
    </location>
</feature>
<evidence type="ECO:0000256" key="4">
    <source>
        <dbReference type="ARBA" id="ARBA00023088"/>
    </source>
</evidence>
<feature type="chain" id="PRO_5032836749" description="Gram-positive cocci surface proteins LPxTG domain-containing protein" evidence="7">
    <location>
        <begin position="28"/>
        <end position="599"/>
    </location>
</feature>